<dbReference type="STRING" id="888743.HMPREF9141_0816"/>
<evidence type="ECO:0000313" key="2">
    <source>
        <dbReference type="Proteomes" id="UP000005697"/>
    </source>
</evidence>
<name>F0F5F0_9BACT</name>
<gene>
    <name evidence="1" type="ORF">HMPREF9141_0816</name>
</gene>
<dbReference type="EMBL" id="AEWX01000013">
    <property type="protein sequence ID" value="EGC20569.1"/>
    <property type="molecule type" value="Genomic_DNA"/>
</dbReference>
<protein>
    <submittedName>
        <fullName evidence="1">Uncharacterized protein</fullName>
    </submittedName>
</protein>
<keyword evidence="2" id="KW-1185">Reference proteome</keyword>
<proteinExistence type="predicted"/>
<organism evidence="1 2">
    <name type="scientific">Prevotella multiformis DSM 16608</name>
    <dbReference type="NCBI Taxonomy" id="888743"/>
    <lineage>
        <taxon>Bacteria</taxon>
        <taxon>Pseudomonadati</taxon>
        <taxon>Bacteroidota</taxon>
        <taxon>Bacteroidia</taxon>
        <taxon>Bacteroidales</taxon>
        <taxon>Prevotellaceae</taxon>
        <taxon>Prevotella</taxon>
    </lineage>
</organism>
<comment type="caution">
    <text evidence="1">The sequence shown here is derived from an EMBL/GenBank/DDBJ whole genome shotgun (WGS) entry which is preliminary data.</text>
</comment>
<evidence type="ECO:0000313" key="1">
    <source>
        <dbReference type="EMBL" id="EGC20569.1"/>
    </source>
</evidence>
<sequence length="56" mass="6527">MVVRANIGIFFLMAKEKHRTSFVLTVRERTFIPLQSFILASDNGRLSEPDKETKMR</sequence>
<dbReference type="AlphaFoldDB" id="F0F5F0"/>
<accession>F0F5F0</accession>
<reference evidence="1 2" key="1">
    <citation type="submission" date="2011-01" db="EMBL/GenBank/DDBJ databases">
        <authorList>
            <person name="Muzny D."/>
            <person name="Qin X."/>
            <person name="Deng J."/>
            <person name="Jiang H."/>
            <person name="Liu Y."/>
            <person name="Qu J."/>
            <person name="Song X.-Z."/>
            <person name="Zhang L."/>
            <person name="Thornton R."/>
            <person name="Coyle M."/>
            <person name="Francisco L."/>
            <person name="Jackson L."/>
            <person name="Javaid M."/>
            <person name="Korchina V."/>
            <person name="Kovar C."/>
            <person name="Mata R."/>
            <person name="Mathew T."/>
            <person name="Ngo R."/>
            <person name="Nguyen L."/>
            <person name="Nguyen N."/>
            <person name="Okwuonu G."/>
            <person name="Ongeri F."/>
            <person name="Pham C."/>
            <person name="Simmons D."/>
            <person name="Wilczek-Boney K."/>
            <person name="Hale W."/>
            <person name="Jakkamsetti A."/>
            <person name="Pham P."/>
            <person name="Ruth R."/>
            <person name="San Lucas F."/>
            <person name="Warren J."/>
            <person name="Zhang J."/>
            <person name="Zhao Z."/>
            <person name="Zhou C."/>
            <person name="Zhu D."/>
            <person name="Lee S."/>
            <person name="Bess C."/>
            <person name="Blankenburg K."/>
            <person name="Forbes L."/>
            <person name="Fu Q."/>
            <person name="Gubbala S."/>
            <person name="Hirani K."/>
            <person name="Jayaseelan J.C."/>
            <person name="Lara F."/>
            <person name="Munidasa M."/>
            <person name="Palculict T."/>
            <person name="Patil S."/>
            <person name="Pu L.-L."/>
            <person name="Saada N."/>
            <person name="Tang L."/>
            <person name="Weissenberger G."/>
            <person name="Zhu Y."/>
            <person name="Hemphill L."/>
            <person name="Shang Y."/>
            <person name="Youmans B."/>
            <person name="Ayvaz T."/>
            <person name="Ross M."/>
            <person name="Santibanez J."/>
            <person name="Aqrawi P."/>
            <person name="Gross S."/>
            <person name="Joshi V."/>
            <person name="Fowler G."/>
            <person name="Nazareth L."/>
            <person name="Reid J."/>
            <person name="Worley K."/>
            <person name="Petrosino J."/>
            <person name="Highlander S."/>
            <person name="Gibbs R."/>
        </authorList>
    </citation>
    <scope>NUCLEOTIDE SEQUENCE [LARGE SCALE GENOMIC DNA]</scope>
    <source>
        <strain evidence="1 2">DSM 16608</strain>
    </source>
</reference>
<dbReference type="Proteomes" id="UP000005697">
    <property type="component" value="Unassembled WGS sequence"/>
</dbReference>
<dbReference type="HOGENOM" id="CLU_3010488_0_0_10"/>